<dbReference type="RefSeq" id="WP_108996794.1">
    <property type="nucleotide sequence ID" value="NZ_QEEX01000001.1"/>
</dbReference>
<evidence type="ECO:0000256" key="1">
    <source>
        <dbReference type="ARBA" id="ARBA00010692"/>
    </source>
</evidence>
<reference evidence="4" key="1">
    <citation type="submission" date="2018-04" db="EMBL/GenBank/DDBJ databases">
        <authorList>
            <person name="Liu S."/>
            <person name="Wang Z."/>
            <person name="Li J."/>
        </authorList>
    </citation>
    <scope>NUCLEOTIDE SEQUENCE [LARGE SCALE GENOMIC DNA]</scope>
    <source>
        <strain evidence="4">S1194</strain>
    </source>
</reference>
<dbReference type="AlphaFoldDB" id="A0A2U1SYG2"/>
<dbReference type="GO" id="GO:0015225">
    <property type="term" value="F:biotin transmembrane transporter activity"/>
    <property type="evidence" value="ECO:0007669"/>
    <property type="project" value="InterPro"/>
</dbReference>
<dbReference type="Pfam" id="PF02632">
    <property type="entry name" value="BioY"/>
    <property type="match status" value="1"/>
</dbReference>
<dbReference type="EMBL" id="QEEX01000001">
    <property type="protein sequence ID" value="PWB96670.1"/>
    <property type="molecule type" value="Genomic_DNA"/>
</dbReference>
<dbReference type="InterPro" id="IPR003784">
    <property type="entry name" value="BioY"/>
</dbReference>
<sequence length="228" mass="23931">MSLPNYQTPTQRLLASTNKRRLHVGPATLLDRVYPPTLVMDAVLVGAGAALIGILAQVVVPLWPVPSTGQIVGVLVVSFALGVIRGPLAVALYLLLGGFGLPMFTQAGAGWSHIAGQTGGYLVGFLFAAVVAGIVTLWGWERKFWSALAVSCGATLLVYAIGVVWLAHVNDYGLAEALEQGLYPLIVGGGLKSLLVAALVPFAWFALQRADSAVIAAQRNPATPRLRP</sequence>
<feature type="transmembrane region" description="Helical" evidence="2">
    <location>
        <begin position="38"/>
        <end position="60"/>
    </location>
</feature>
<comment type="caution">
    <text evidence="3">The sequence shown here is derived from an EMBL/GenBank/DDBJ whole genome shotgun (WGS) entry which is preliminary data.</text>
</comment>
<feature type="transmembrane region" description="Helical" evidence="2">
    <location>
        <begin position="119"/>
        <end position="140"/>
    </location>
</feature>
<evidence type="ECO:0000313" key="3">
    <source>
        <dbReference type="EMBL" id="PWB96670.1"/>
    </source>
</evidence>
<dbReference type="Gene3D" id="1.10.1760.20">
    <property type="match status" value="1"/>
</dbReference>
<keyword evidence="4" id="KW-1185">Reference proteome</keyword>
<evidence type="ECO:0000313" key="4">
    <source>
        <dbReference type="Proteomes" id="UP000244978"/>
    </source>
</evidence>
<gene>
    <name evidence="3" type="ORF">DF220_01570</name>
</gene>
<dbReference type="GO" id="GO:0005886">
    <property type="term" value="C:plasma membrane"/>
    <property type="evidence" value="ECO:0007669"/>
    <property type="project" value="InterPro"/>
</dbReference>
<feature type="transmembrane region" description="Helical" evidence="2">
    <location>
        <begin position="72"/>
        <end position="99"/>
    </location>
</feature>
<keyword evidence="2" id="KW-0472">Membrane</keyword>
<proteinExistence type="inferred from homology"/>
<feature type="transmembrane region" description="Helical" evidence="2">
    <location>
        <begin position="147"/>
        <end position="169"/>
    </location>
</feature>
<comment type="similarity">
    <text evidence="1">Belongs to the BioY family.</text>
</comment>
<keyword evidence="2" id="KW-1133">Transmembrane helix</keyword>
<dbReference type="PANTHER" id="PTHR34295:SF1">
    <property type="entry name" value="BIOTIN TRANSPORTER BIOY"/>
    <property type="match status" value="1"/>
</dbReference>
<organism evidence="3 4">
    <name type="scientific">Homoserinimonas hongtaonis</name>
    <dbReference type="NCBI Taxonomy" id="2079791"/>
    <lineage>
        <taxon>Bacteria</taxon>
        <taxon>Bacillati</taxon>
        <taxon>Actinomycetota</taxon>
        <taxon>Actinomycetes</taxon>
        <taxon>Micrococcales</taxon>
        <taxon>Microbacteriaceae</taxon>
        <taxon>Homoserinimonas</taxon>
    </lineage>
</organism>
<evidence type="ECO:0000256" key="2">
    <source>
        <dbReference type="SAM" id="Phobius"/>
    </source>
</evidence>
<dbReference type="Proteomes" id="UP000244978">
    <property type="component" value="Unassembled WGS sequence"/>
</dbReference>
<name>A0A2U1SYG2_9MICO</name>
<dbReference type="PANTHER" id="PTHR34295">
    <property type="entry name" value="BIOTIN TRANSPORTER BIOY"/>
    <property type="match status" value="1"/>
</dbReference>
<protein>
    <submittedName>
        <fullName evidence="3">Biotin transporter BioY</fullName>
    </submittedName>
</protein>
<accession>A0A2U1SYG2</accession>
<keyword evidence="2" id="KW-0812">Transmembrane</keyword>
<feature type="transmembrane region" description="Helical" evidence="2">
    <location>
        <begin position="181"/>
        <end position="207"/>
    </location>
</feature>